<reference evidence="2" key="1">
    <citation type="submission" date="2005-12" db="EMBL/GenBank/DDBJ databases">
        <title>Complete sequence of Moorella thermoacetica ATCC 39073.</title>
        <authorList>
            <consortium name="US DOE Joint Genome Institute"/>
            <person name="Copeland A."/>
            <person name="Lucas S."/>
            <person name="Lapidus A."/>
            <person name="Barry K."/>
            <person name="Detter J.C."/>
            <person name="Glavina T."/>
            <person name="Hammon N."/>
            <person name="Israni S."/>
            <person name="Pitluck S."/>
            <person name="Chertkov O."/>
            <person name="Saunders E.H."/>
            <person name="Brettin T."/>
            <person name="Bruce D."/>
            <person name="Han C."/>
            <person name="Tapia R."/>
            <person name="Gilna P."/>
            <person name="Schmutz J."/>
            <person name="Larimer F."/>
            <person name="Land M."/>
            <person name="Kyrpides N."/>
            <person name="Anderson I."/>
            <person name="Richardson P."/>
            <person name="Ragsdale S."/>
        </authorList>
    </citation>
    <scope>NUCLEOTIDE SEQUENCE</scope>
    <source>
        <strain evidence="2">ATCC 39073</strain>
    </source>
</reference>
<organism evidence="2">
    <name type="scientific">Moorella thermoacetica (strain ATCC 39073 / JCM 9320)</name>
    <dbReference type="NCBI Taxonomy" id="264732"/>
    <lineage>
        <taxon>Bacteria</taxon>
        <taxon>Bacillati</taxon>
        <taxon>Bacillota</taxon>
        <taxon>Clostridia</taxon>
        <taxon>Neomoorellales</taxon>
        <taxon>Neomoorellaceae</taxon>
        <taxon>Neomoorella</taxon>
    </lineage>
</organism>
<dbReference type="PATRIC" id="fig|264732.11.peg.1949"/>
<accession>Q2RHJ1</accession>
<dbReference type="eggNOG" id="COG1598">
    <property type="taxonomic scope" value="Bacteria"/>
</dbReference>
<dbReference type="EnsemblBacteria" id="ABC20098">
    <property type="protein sequence ID" value="ABC20098"/>
    <property type="gene ID" value="Moth_1797"/>
</dbReference>
<dbReference type="Pfam" id="PF15919">
    <property type="entry name" value="HicB_lk_antitox"/>
    <property type="match status" value="1"/>
</dbReference>
<dbReference type="SUPFAM" id="SSF143100">
    <property type="entry name" value="TTHA1013/TTHA0281-like"/>
    <property type="match status" value="1"/>
</dbReference>
<dbReference type="InterPro" id="IPR035069">
    <property type="entry name" value="TTHA1013/TTHA0281-like"/>
</dbReference>
<dbReference type="PANTHER" id="PTHR34504">
    <property type="entry name" value="ANTITOXIN HICB"/>
    <property type="match status" value="1"/>
</dbReference>
<evidence type="ECO:0000259" key="1">
    <source>
        <dbReference type="Pfam" id="PF15919"/>
    </source>
</evidence>
<dbReference type="HOGENOM" id="CLU_114047_2_2_9"/>
<feature type="domain" description="HicB-like antitoxin of toxin-antitoxin system" evidence="1">
    <location>
        <begin position="4"/>
        <end position="62"/>
    </location>
</feature>
<name>Q2RHJ1_MOOTA</name>
<dbReference type="AlphaFoldDB" id="Q2RHJ1"/>
<sequence length="74" mass="8021">MDKFLVVIEKADGNYSAYSPDLPGCVATGKTPQETRENMAEAIKMHLQGLKEDGRPITVPTAKADYIGVNLQAL</sequence>
<protein>
    <recommendedName>
        <fullName evidence="1">HicB-like antitoxin of toxin-antitoxin system domain-containing protein</fullName>
    </recommendedName>
</protein>
<dbReference type="PANTHER" id="PTHR34504:SF2">
    <property type="entry name" value="UPF0150 PROTEIN SSL0259"/>
    <property type="match status" value="1"/>
</dbReference>
<dbReference type="STRING" id="264732.Moth_1797"/>
<dbReference type="Gene3D" id="3.30.160.250">
    <property type="match status" value="1"/>
</dbReference>
<dbReference type="InterPro" id="IPR031807">
    <property type="entry name" value="HicB-like"/>
</dbReference>
<gene>
    <name evidence="2" type="ordered locus">Moth_1797</name>
</gene>
<dbReference type="EMBL" id="CP000232">
    <property type="protein sequence ID" value="ABC20098.1"/>
    <property type="molecule type" value="Genomic_DNA"/>
</dbReference>
<evidence type="ECO:0000313" key="2">
    <source>
        <dbReference type="EMBL" id="ABC20098.1"/>
    </source>
</evidence>
<dbReference type="KEGG" id="mta:Moth_1797"/>
<proteinExistence type="predicted"/>
<dbReference type="InterPro" id="IPR051404">
    <property type="entry name" value="TA_system_antitoxin"/>
</dbReference>
<dbReference type="OrthoDB" id="573854at2"/>